<evidence type="ECO:0000313" key="7">
    <source>
        <dbReference type="Proteomes" id="UP000428803"/>
    </source>
</evidence>
<keyword evidence="2" id="KW-0238">DNA-binding</keyword>
<dbReference type="SMART" id="SM00422">
    <property type="entry name" value="HTH_MERR"/>
    <property type="match status" value="1"/>
</dbReference>
<dbReference type="Pfam" id="PF00376">
    <property type="entry name" value="MerR"/>
    <property type="match status" value="1"/>
</dbReference>
<evidence type="ECO:0000259" key="5">
    <source>
        <dbReference type="PROSITE" id="PS50937"/>
    </source>
</evidence>
<dbReference type="CDD" id="cd04785">
    <property type="entry name" value="HTH_CadR-PbrR-like"/>
    <property type="match status" value="1"/>
</dbReference>
<dbReference type="PANTHER" id="PTHR30204">
    <property type="entry name" value="REDOX-CYCLING DRUG-SENSING TRANSCRIPTIONAL ACTIVATOR SOXR"/>
    <property type="match status" value="1"/>
</dbReference>
<dbReference type="SUPFAM" id="SSF46955">
    <property type="entry name" value="Putative DNA-binding domain"/>
    <property type="match status" value="1"/>
</dbReference>
<name>A0A6I6L8C4_9SPHN</name>
<evidence type="ECO:0000256" key="1">
    <source>
        <dbReference type="ARBA" id="ARBA00023015"/>
    </source>
</evidence>
<dbReference type="AlphaFoldDB" id="A0A6I6L8C4"/>
<evidence type="ECO:0000256" key="4">
    <source>
        <dbReference type="SAM" id="Coils"/>
    </source>
</evidence>
<dbReference type="PROSITE" id="PS50937">
    <property type="entry name" value="HTH_MERR_2"/>
    <property type="match status" value="1"/>
</dbReference>
<evidence type="ECO:0000256" key="3">
    <source>
        <dbReference type="ARBA" id="ARBA00023163"/>
    </source>
</evidence>
<dbReference type="OrthoDB" id="9802944at2"/>
<protein>
    <submittedName>
        <fullName evidence="6">MerR family transcriptional regulator</fullName>
    </submittedName>
</protein>
<reference evidence="7" key="1">
    <citation type="submission" date="2019-01" db="EMBL/GenBank/DDBJ databases">
        <title>Sphingorhabdus lacus sp.nov., isolated from an oligotrophic freshwater lake.</title>
        <authorList>
            <person name="Park M."/>
        </authorList>
    </citation>
    <scope>NUCLEOTIDE SEQUENCE [LARGE SCALE GENOMIC DNA]</scope>
    <source>
        <strain evidence="7">IMCC1753</strain>
    </source>
</reference>
<dbReference type="Pfam" id="PF09278">
    <property type="entry name" value="MerR-DNA-bind"/>
    <property type="match status" value="1"/>
</dbReference>
<dbReference type="PANTHER" id="PTHR30204:SF92">
    <property type="entry name" value="HTH-TYPE TRANSCRIPTIONAL REGULATOR ZNTR"/>
    <property type="match status" value="1"/>
</dbReference>
<organism evidence="6 7">
    <name type="scientific">Sphingorhabdus lacus</name>
    <dbReference type="NCBI Taxonomy" id="392610"/>
    <lineage>
        <taxon>Bacteria</taxon>
        <taxon>Pseudomonadati</taxon>
        <taxon>Pseudomonadota</taxon>
        <taxon>Alphaproteobacteria</taxon>
        <taxon>Sphingomonadales</taxon>
        <taxon>Sphingomonadaceae</taxon>
        <taxon>Sphingorhabdus</taxon>
    </lineage>
</organism>
<dbReference type="Proteomes" id="UP000428803">
    <property type="component" value="Chromosome"/>
</dbReference>
<keyword evidence="1" id="KW-0805">Transcription regulation</keyword>
<dbReference type="GO" id="GO:0003677">
    <property type="term" value="F:DNA binding"/>
    <property type="evidence" value="ECO:0007669"/>
    <property type="project" value="UniProtKB-KW"/>
</dbReference>
<keyword evidence="3" id="KW-0804">Transcription</keyword>
<dbReference type="PRINTS" id="PR00040">
    <property type="entry name" value="HTHMERR"/>
</dbReference>
<accession>A0A6I6L8C4</accession>
<feature type="coiled-coil region" evidence="4">
    <location>
        <begin position="87"/>
        <end position="114"/>
    </location>
</feature>
<dbReference type="KEGG" id="slaa:EUU25_06105"/>
<dbReference type="InterPro" id="IPR000551">
    <property type="entry name" value="MerR-type_HTH_dom"/>
</dbReference>
<dbReference type="InterPro" id="IPR047057">
    <property type="entry name" value="MerR_fam"/>
</dbReference>
<evidence type="ECO:0000256" key="2">
    <source>
        <dbReference type="ARBA" id="ARBA00023125"/>
    </source>
</evidence>
<keyword evidence="4" id="KW-0175">Coiled coil</keyword>
<dbReference type="Gene3D" id="1.10.1660.10">
    <property type="match status" value="1"/>
</dbReference>
<dbReference type="InterPro" id="IPR015358">
    <property type="entry name" value="Tscrpt_reg_MerR_DNA-bd"/>
</dbReference>
<dbReference type="RefSeq" id="WP_158899237.1">
    <property type="nucleotide sequence ID" value="NZ_CP035733.1"/>
</dbReference>
<sequence>MSVQKSTLIGDLARRTGTKINTVRFYEEIGLMPKAARTAAGRRIYAEADFRRLSFIRHSRGLGFSIDEIRSLMALSDQPDQDCAEAAMIARRHLNSIEDRIAKLEALQSQLTEIATSCAGGRAADCSIIEAIVGIGGASEFLAE</sequence>
<dbReference type="GO" id="GO:0003700">
    <property type="term" value="F:DNA-binding transcription factor activity"/>
    <property type="evidence" value="ECO:0007669"/>
    <property type="project" value="InterPro"/>
</dbReference>
<keyword evidence="7" id="KW-1185">Reference proteome</keyword>
<feature type="domain" description="HTH merR-type" evidence="5">
    <location>
        <begin position="9"/>
        <end position="75"/>
    </location>
</feature>
<evidence type="ECO:0000313" key="6">
    <source>
        <dbReference type="EMBL" id="QGY80226.1"/>
    </source>
</evidence>
<dbReference type="InterPro" id="IPR009061">
    <property type="entry name" value="DNA-bd_dom_put_sf"/>
</dbReference>
<proteinExistence type="predicted"/>
<gene>
    <name evidence="6" type="ORF">EUU25_06105</name>
</gene>
<dbReference type="EMBL" id="CP035733">
    <property type="protein sequence ID" value="QGY80226.1"/>
    <property type="molecule type" value="Genomic_DNA"/>
</dbReference>